<protein>
    <submittedName>
        <fullName evidence="2">Uncharacterized protein</fullName>
    </submittedName>
</protein>
<feature type="compositionally biased region" description="Basic and acidic residues" evidence="1">
    <location>
        <begin position="232"/>
        <end position="251"/>
    </location>
</feature>
<sequence length="272" mass="31155">MGFEKRSLSQKKSRGKVFESKKAREKGLWVKNDPKKGLRVKKKNTQKRSLGGKRFQVSGPKKTREMGFEKRSLSQKKSRGKVFESKKAREKGLWVKNDPKKGLRVKKKNTQKRSLGGKRFQVSGPKKTREMGFEKRSLSQKKSRGKRRVLTYRSLIPISPDIENPIKVASGLKESIRKSHESGEPMVSRKFADFSGIESLEEYNLDLFDALQLWGMSKFWSIETPGLARSLRSQDPEVPKSSRSKGQRESGDFGILVILQSREPWDLNDPKS</sequence>
<feature type="compositionally biased region" description="Basic and acidic residues" evidence="1">
    <location>
        <begin position="81"/>
        <end position="101"/>
    </location>
</feature>
<feature type="region of interest" description="Disordered" evidence="1">
    <location>
        <begin position="230"/>
        <end position="253"/>
    </location>
</feature>
<evidence type="ECO:0000256" key="1">
    <source>
        <dbReference type="SAM" id="MobiDB-lite"/>
    </source>
</evidence>
<reference evidence="2 3" key="1">
    <citation type="submission" date="2015-07" db="EMBL/GenBank/DDBJ databases">
        <title>The genome of Habropoda laboriosa.</title>
        <authorList>
            <person name="Pan H."/>
            <person name="Kapheim K."/>
        </authorList>
    </citation>
    <scope>NUCLEOTIDE SEQUENCE [LARGE SCALE GENOMIC DNA]</scope>
    <source>
        <strain evidence="2">0110345459</strain>
    </source>
</reference>
<name>A0A0L7QZL3_9HYME</name>
<dbReference type="Proteomes" id="UP000053825">
    <property type="component" value="Unassembled WGS sequence"/>
</dbReference>
<gene>
    <name evidence="2" type="ORF">WH47_02036</name>
</gene>
<feature type="compositionally biased region" description="Basic residues" evidence="1">
    <location>
        <begin position="37"/>
        <end position="46"/>
    </location>
</feature>
<evidence type="ECO:0000313" key="2">
    <source>
        <dbReference type="EMBL" id="KOC64038.1"/>
    </source>
</evidence>
<accession>A0A0L7QZL3</accession>
<feature type="region of interest" description="Disordered" evidence="1">
    <location>
        <begin position="1"/>
        <end position="146"/>
    </location>
</feature>
<organism evidence="2 3">
    <name type="scientific">Habropoda laboriosa</name>
    <dbReference type="NCBI Taxonomy" id="597456"/>
    <lineage>
        <taxon>Eukaryota</taxon>
        <taxon>Metazoa</taxon>
        <taxon>Ecdysozoa</taxon>
        <taxon>Arthropoda</taxon>
        <taxon>Hexapoda</taxon>
        <taxon>Insecta</taxon>
        <taxon>Pterygota</taxon>
        <taxon>Neoptera</taxon>
        <taxon>Endopterygota</taxon>
        <taxon>Hymenoptera</taxon>
        <taxon>Apocrita</taxon>
        <taxon>Aculeata</taxon>
        <taxon>Apoidea</taxon>
        <taxon>Anthophila</taxon>
        <taxon>Apidae</taxon>
        <taxon>Habropoda</taxon>
    </lineage>
</organism>
<feature type="compositionally biased region" description="Basic residues" evidence="1">
    <location>
        <begin position="102"/>
        <end position="111"/>
    </location>
</feature>
<feature type="compositionally biased region" description="Basic and acidic residues" evidence="1">
    <location>
        <begin position="62"/>
        <end position="72"/>
    </location>
</feature>
<evidence type="ECO:0000313" key="3">
    <source>
        <dbReference type="Proteomes" id="UP000053825"/>
    </source>
</evidence>
<feature type="compositionally biased region" description="Basic and acidic residues" evidence="1">
    <location>
        <begin position="16"/>
        <end position="36"/>
    </location>
</feature>
<dbReference type="AlphaFoldDB" id="A0A0L7QZL3"/>
<dbReference type="EMBL" id="KQ414679">
    <property type="protein sequence ID" value="KOC64038.1"/>
    <property type="molecule type" value="Genomic_DNA"/>
</dbReference>
<keyword evidence="3" id="KW-1185">Reference proteome</keyword>
<feature type="compositionally biased region" description="Basic and acidic residues" evidence="1">
    <location>
        <begin position="127"/>
        <end position="137"/>
    </location>
</feature>
<proteinExistence type="predicted"/>